<dbReference type="EMBL" id="PDDY01000001">
    <property type="protein sequence ID" value="PEH41205.1"/>
    <property type="molecule type" value="Genomic_DNA"/>
</dbReference>
<gene>
    <name evidence="3" type="ORF">CRM94_02975</name>
</gene>
<protein>
    <recommendedName>
        <fullName evidence="2">BON domain-containing protein</fullName>
    </recommendedName>
</protein>
<sequence>MIAPAIRQTAIRAAMSKGCSTSGIVCIRGGREGVDTRGAATLVPVRAWHAGCMHGGGDQPDTIRRYAMTTSDSSRRRRAGESSDPAAAGERQRAADPSDPVACPDWWARPGALPTGASEIRHVPGAYRQAGMMRAAAEVRGGIAKPTGAALPPVSREHRLDADASIRDELDRQLSTGMVRGADDIAIDVRQACVTLDGTVPSQSMSEAIELAVARCGAVREIRNRLRVVPR</sequence>
<dbReference type="PROSITE" id="PS50914">
    <property type="entry name" value="BON"/>
    <property type="match status" value="1"/>
</dbReference>
<dbReference type="AlphaFoldDB" id="A0A2A7SD37"/>
<comment type="caution">
    <text evidence="3">The sequence shown here is derived from an EMBL/GenBank/DDBJ whole genome shotgun (WGS) entry which is preliminary data.</text>
</comment>
<evidence type="ECO:0000313" key="4">
    <source>
        <dbReference type="Proteomes" id="UP000220629"/>
    </source>
</evidence>
<dbReference type="Pfam" id="PF04972">
    <property type="entry name" value="BON"/>
    <property type="match status" value="1"/>
</dbReference>
<reference evidence="4" key="1">
    <citation type="submission" date="2017-09" db="EMBL/GenBank/DDBJ databases">
        <title>FDA dAtabase for Regulatory Grade micrObial Sequences (FDA-ARGOS): Supporting development and validation of Infectious Disease Dx tests.</title>
        <authorList>
            <person name="Minogue T."/>
            <person name="Wolcott M."/>
            <person name="Wasieloski L."/>
            <person name="Aguilar W."/>
            <person name="Moore D."/>
            <person name="Tallon L."/>
            <person name="Sadzewicz L."/>
            <person name="Ott S."/>
            <person name="Zhao X."/>
            <person name="Nagaraj S."/>
            <person name="Vavikolanu K."/>
            <person name="Aluvathingal J."/>
            <person name="Nadendla S."/>
            <person name="Sichtig H."/>
        </authorList>
    </citation>
    <scope>NUCLEOTIDE SEQUENCE [LARGE SCALE GENOMIC DNA]</scope>
    <source>
        <strain evidence="4">FDAARGOS_390</strain>
    </source>
</reference>
<name>A0A2A7SD37_BURGA</name>
<feature type="domain" description="BON" evidence="2">
    <location>
        <begin position="162"/>
        <end position="230"/>
    </location>
</feature>
<feature type="region of interest" description="Disordered" evidence="1">
    <location>
        <begin position="69"/>
        <end position="102"/>
    </location>
</feature>
<evidence type="ECO:0000259" key="2">
    <source>
        <dbReference type="PROSITE" id="PS50914"/>
    </source>
</evidence>
<accession>A0A2A7SD37</accession>
<organism evidence="3 4">
    <name type="scientific">Burkholderia gladioli</name>
    <name type="common">Pseudomonas marginata</name>
    <name type="synonym">Phytomonas marginata</name>
    <dbReference type="NCBI Taxonomy" id="28095"/>
    <lineage>
        <taxon>Bacteria</taxon>
        <taxon>Pseudomonadati</taxon>
        <taxon>Pseudomonadota</taxon>
        <taxon>Betaproteobacteria</taxon>
        <taxon>Burkholderiales</taxon>
        <taxon>Burkholderiaceae</taxon>
        <taxon>Burkholderia</taxon>
    </lineage>
</organism>
<dbReference type="Proteomes" id="UP000220629">
    <property type="component" value="Unassembled WGS sequence"/>
</dbReference>
<dbReference type="Gene3D" id="3.30.1340.30">
    <property type="match status" value="1"/>
</dbReference>
<dbReference type="InterPro" id="IPR007055">
    <property type="entry name" value="BON_dom"/>
</dbReference>
<evidence type="ECO:0000313" key="3">
    <source>
        <dbReference type="EMBL" id="PEH41205.1"/>
    </source>
</evidence>
<proteinExistence type="predicted"/>
<evidence type="ECO:0000256" key="1">
    <source>
        <dbReference type="SAM" id="MobiDB-lite"/>
    </source>
</evidence>